<keyword evidence="1" id="KW-0233">DNA recombination</keyword>
<dbReference type="OrthoDB" id="8767990at2"/>
<reference evidence="3 4" key="1">
    <citation type="submission" date="2018-12" db="EMBL/GenBank/DDBJ databases">
        <title>Mesorhizobium carbonis sp. nov., isolated from coal mine water.</title>
        <authorList>
            <person name="Xin W."/>
            <person name="Xu Z."/>
            <person name="Xiang F."/>
            <person name="Zhang J."/>
            <person name="Xi L."/>
            <person name="Liu J."/>
        </authorList>
    </citation>
    <scope>NUCLEOTIDE SEQUENCE [LARGE SCALE GENOMIC DNA]</scope>
    <source>
        <strain evidence="3 4">B2.3</strain>
    </source>
</reference>
<protein>
    <submittedName>
        <fullName evidence="3">Uncharacterized protein</fullName>
    </submittedName>
</protein>
<dbReference type="GO" id="GO:0006310">
    <property type="term" value="P:DNA recombination"/>
    <property type="evidence" value="ECO:0007669"/>
    <property type="project" value="UniProtKB-KW"/>
</dbReference>
<evidence type="ECO:0000256" key="2">
    <source>
        <dbReference type="SAM" id="MobiDB-lite"/>
    </source>
</evidence>
<evidence type="ECO:0000313" key="3">
    <source>
        <dbReference type="EMBL" id="RST87285.1"/>
    </source>
</evidence>
<gene>
    <name evidence="3" type="ORF">EJC49_06220</name>
</gene>
<feature type="region of interest" description="Disordered" evidence="2">
    <location>
        <begin position="76"/>
        <end position="101"/>
    </location>
</feature>
<feature type="compositionally biased region" description="Polar residues" evidence="2">
    <location>
        <begin position="85"/>
        <end position="96"/>
    </location>
</feature>
<comment type="caution">
    <text evidence="3">The sequence shown here is derived from an EMBL/GenBank/DDBJ whole genome shotgun (WGS) entry which is preliminary data.</text>
</comment>
<evidence type="ECO:0000256" key="1">
    <source>
        <dbReference type="ARBA" id="ARBA00023172"/>
    </source>
</evidence>
<dbReference type="InterPro" id="IPR011010">
    <property type="entry name" value="DNA_brk_join_enz"/>
</dbReference>
<dbReference type="GO" id="GO:0003677">
    <property type="term" value="F:DNA binding"/>
    <property type="evidence" value="ECO:0007669"/>
    <property type="project" value="InterPro"/>
</dbReference>
<dbReference type="RefSeq" id="WP_126698602.1">
    <property type="nucleotide sequence ID" value="NZ_RWKW01000021.1"/>
</dbReference>
<dbReference type="Gene3D" id="1.10.443.10">
    <property type="entry name" value="Intergrase catalytic core"/>
    <property type="match status" value="1"/>
</dbReference>
<proteinExistence type="predicted"/>
<keyword evidence="4" id="KW-1185">Reference proteome</keyword>
<evidence type="ECO:0000313" key="4">
    <source>
        <dbReference type="Proteomes" id="UP000278398"/>
    </source>
</evidence>
<dbReference type="Proteomes" id="UP000278398">
    <property type="component" value="Unassembled WGS sequence"/>
</dbReference>
<name>A0A3S0A2E7_9HYPH</name>
<sequence>MRTIKHLISMAPPSLGNIWQLEKHLPASIPLISRCERTRADINTIFRRLRLGAERGLIPDLAKTQDPPKAQANAIEGSHKEKNHNQQTAPKNSSRSKSTDEQKHFEDRFVVSIIRRAIWIFENIAEQSIECWSLMEKLETDEPDLTDEQLKLRKNKIIASFGWKRDNFQNLPFSIKQRINRQSYEFSDQWPPPNLSSLLLMIGVIQALAFTLDAFCTAARHNEIAGAEHNTASIAKDRMRSVLRKTERAFGGRARDWPLHPLATRALDLQEKLASVIRPEGQSHLWVQLQDHKGSGKGGPLANMTEPMVAAVEHLGLEGDCNGRPHAHRWRHTLVRLVALAIVQSMQVLQDMLGHDNLEALLHYLLSVEDLVGEVMKVAEEASELLVRTAVEDTVQGLAGGGAAQPLRDGLTEMAMRRGIDVLGTDNIDEAVRILSGRGLQCTLVRPGVLCTKAPGQFGPCTKGRGLPDTGSCRSSCESRLELASARIECRDQIVGLLREYAEVSEMPLASQHIRGKILANLQRWPDVRDEFLASSPIAAEIWSNRR</sequence>
<dbReference type="InterPro" id="IPR013762">
    <property type="entry name" value="Integrase-like_cat_sf"/>
</dbReference>
<accession>A0A3S0A2E7</accession>
<organism evidence="3 4">
    <name type="scientific">Aquibium carbonis</name>
    <dbReference type="NCBI Taxonomy" id="2495581"/>
    <lineage>
        <taxon>Bacteria</taxon>
        <taxon>Pseudomonadati</taxon>
        <taxon>Pseudomonadota</taxon>
        <taxon>Alphaproteobacteria</taxon>
        <taxon>Hyphomicrobiales</taxon>
        <taxon>Phyllobacteriaceae</taxon>
        <taxon>Aquibium</taxon>
    </lineage>
</organism>
<dbReference type="SUPFAM" id="SSF56349">
    <property type="entry name" value="DNA breaking-rejoining enzymes"/>
    <property type="match status" value="1"/>
</dbReference>
<dbReference type="EMBL" id="RWKW01000021">
    <property type="protein sequence ID" value="RST87285.1"/>
    <property type="molecule type" value="Genomic_DNA"/>
</dbReference>
<dbReference type="GO" id="GO:0015074">
    <property type="term" value="P:DNA integration"/>
    <property type="evidence" value="ECO:0007669"/>
    <property type="project" value="InterPro"/>
</dbReference>
<dbReference type="AlphaFoldDB" id="A0A3S0A2E7"/>